<organism evidence="1 2">
    <name type="scientific">Halochromatium glycolicum</name>
    <dbReference type="NCBI Taxonomy" id="85075"/>
    <lineage>
        <taxon>Bacteria</taxon>
        <taxon>Pseudomonadati</taxon>
        <taxon>Pseudomonadota</taxon>
        <taxon>Gammaproteobacteria</taxon>
        <taxon>Chromatiales</taxon>
        <taxon>Chromatiaceae</taxon>
        <taxon>Halochromatium</taxon>
    </lineage>
</organism>
<accession>A0AAJ0UB32</accession>
<gene>
    <name evidence="1" type="ORF">CKO40_22605</name>
</gene>
<protein>
    <submittedName>
        <fullName evidence="1">Uncharacterized protein</fullName>
    </submittedName>
</protein>
<comment type="caution">
    <text evidence="1">The sequence shown here is derived from an EMBL/GenBank/DDBJ whole genome shotgun (WGS) entry which is preliminary data.</text>
</comment>
<dbReference type="Proteomes" id="UP001296776">
    <property type="component" value="Unassembled WGS sequence"/>
</dbReference>
<dbReference type="EMBL" id="NRSJ01000074">
    <property type="protein sequence ID" value="MBK1707247.1"/>
    <property type="molecule type" value="Genomic_DNA"/>
</dbReference>
<keyword evidence="2" id="KW-1185">Reference proteome</keyword>
<reference evidence="1" key="1">
    <citation type="submission" date="2017-08" db="EMBL/GenBank/DDBJ databases">
        <authorList>
            <person name="Imhoff J.F."/>
            <person name="Rahn T."/>
            <person name="Kuenzel S."/>
            <person name="Neulinger S.C."/>
        </authorList>
    </citation>
    <scope>NUCLEOTIDE SEQUENCE</scope>
    <source>
        <strain evidence="1">DSM 11080</strain>
    </source>
</reference>
<proteinExistence type="predicted"/>
<reference evidence="1" key="2">
    <citation type="journal article" date="2020" name="Microorganisms">
        <title>Osmotic Adaptation and Compatible Solute Biosynthesis of Phototrophic Bacteria as Revealed from Genome Analyses.</title>
        <authorList>
            <person name="Imhoff J.F."/>
            <person name="Rahn T."/>
            <person name="Kunzel S."/>
            <person name="Keller A."/>
            <person name="Neulinger S.C."/>
        </authorList>
    </citation>
    <scope>NUCLEOTIDE SEQUENCE</scope>
    <source>
        <strain evidence="1">DSM 11080</strain>
    </source>
</reference>
<dbReference type="AlphaFoldDB" id="A0AAJ0UB32"/>
<evidence type="ECO:0000313" key="1">
    <source>
        <dbReference type="EMBL" id="MBK1707247.1"/>
    </source>
</evidence>
<evidence type="ECO:0000313" key="2">
    <source>
        <dbReference type="Proteomes" id="UP001296776"/>
    </source>
</evidence>
<name>A0AAJ0UB32_9GAMM</name>
<sequence>MLRAGMRRLCINPLILLRHHRRRKPLHRPLARLLTQPPALAQRQHPGDAACRVIGDEIGLIGRLRIERSVDQAVGLRLGK</sequence>